<feature type="chain" id="PRO_5017364600" evidence="1">
    <location>
        <begin position="21"/>
        <end position="194"/>
    </location>
</feature>
<sequence>MKRFMTATALTFAMAGTAFAATEAERVQIQSYLPNADVSGWSDTEVATAMNIINSNDRRSDIVGQLNALYDGEDYVSTPATITEAEMALLDQYVDGVDYAMMPQARVDAAISAAQSGMSESDKSSEIVALLSDDATPMSDMNSASAGEIALIRQYAPDADVSTLSDQQVQSVLAIIYSGENPGDVRGDVEAYLN</sequence>
<dbReference type="AlphaFoldDB" id="A0A1I6AD07"/>
<keyword evidence="3" id="KW-1185">Reference proteome</keyword>
<name>A0A1I6AD07_9RHOB</name>
<evidence type="ECO:0000313" key="3">
    <source>
        <dbReference type="Proteomes" id="UP000243106"/>
    </source>
</evidence>
<dbReference type="RefSeq" id="WP_093015385.1">
    <property type="nucleotide sequence ID" value="NZ_FOXV01000017.1"/>
</dbReference>
<reference evidence="3" key="1">
    <citation type="submission" date="2016-10" db="EMBL/GenBank/DDBJ databases">
        <authorList>
            <person name="Varghese N."/>
            <person name="Submissions S."/>
        </authorList>
    </citation>
    <scope>NUCLEOTIDE SEQUENCE [LARGE SCALE GENOMIC DNA]</scope>
    <source>
        <strain evidence="3">JCM 10271</strain>
    </source>
</reference>
<keyword evidence="1" id="KW-0732">Signal</keyword>
<protein>
    <submittedName>
        <fullName evidence="2">Uncharacterized protein</fullName>
    </submittedName>
</protein>
<gene>
    <name evidence="2" type="ORF">SAMN05421853_11764</name>
</gene>
<dbReference type="Proteomes" id="UP000243106">
    <property type="component" value="Unassembled WGS sequence"/>
</dbReference>
<feature type="signal peptide" evidence="1">
    <location>
        <begin position="1"/>
        <end position="20"/>
    </location>
</feature>
<dbReference type="EMBL" id="FOXV01000017">
    <property type="protein sequence ID" value="SFQ66503.1"/>
    <property type="molecule type" value="Genomic_DNA"/>
</dbReference>
<evidence type="ECO:0000256" key="1">
    <source>
        <dbReference type="SAM" id="SignalP"/>
    </source>
</evidence>
<accession>A0A1I6AD07</accession>
<organism evidence="2 3">
    <name type="scientific">Roseivivax halotolerans</name>
    <dbReference type="NCBI Taxonomy" id="93684"/>
    <lineage>
        <taxon>Bacteria</taxon>
        <taxon>Pseudomonadati</taxon>
        <taxon>Pseudomonadota</taxon>
        <taxon>Alphaproteobacteria</taxon>
        <taxon>Rhodobacterales</taxon>
        <taxon>Roseobacteraceae</taxon>
        <taxon>Roseivivax</taxon>
    </lineage>
</organism>
<evidence type="ECO:0000313" key="2">
    <source>
        <dbReference type="EMBL" id="SFQ66503.1"/>
    </source>
</evidence>
<proteinExistence type="predicted"/>